<dbReference type="InterPro" id="IPR003583">
    <property type="entry name" value="Hlx-hairpin-Hlx_DNA-bd_motif"/>
</dbReference>
<feature type="compositionally biased region" description="Low complexity" evidence="1">
    <location>
        <begin position="100"/>
        <end position="129"/>
    </location>
</feature>
<feature type="region of interest" description="Disordered" evidence="1">
    <location>
        <begin position="95"/>
        <end position="129"/>
    </location>
</feature>
<keyword evidence="4" id="KW-1185">Reference proteome</keyword>
<sequence>MAQHRKITDLPAAARPRERLGRVGAGRLRDAELVALIIGSGTRKAGSLDLGRLILKRLGGPQGVRAAAPEELQQVPGVGPALAARIAAAMELARRGAPGAGRPQPDASAAAARPSAPGCAGGAAARGRG</sequence>
<dbReference type="PANTHER" id="PTHR30471">
    <property type="entry name" value="DNA REPAIR PROTEIN RADC"/>
    <property type="match status" value="1"/>
</dbReference>
<dbReference type="InterPro" id="IPR001405">
    <property type="entry name" value="UPF0758"/>
</dbReference>
<dbReference type="EMBL" id="JAAZSR010000109">
    <property type="protein sequence ID" value="NKX50613.1"/>
    <property type="molecule type" value="Genomic_DNA"/>
</dbReference>
<name>A0ABX1JNK7_9MICC</name>
<proteinExistence type="predicted"/>
<dbReference type="Proteomes" id="UP000523795">
    <property type="component" value="Unassembled WGS sequence"/>
</dbReference>
<dbReference type="SMART" id="SM00278">
    <property type="entry name" value="HhH1"/>
    <property type="match status" value="1"/>
</dbReference>
<gene>
    <name evidence="3" type="ORF">HER39_08535</name>
</gene>
<evidence type="ECO:0000313" key="3">
    <source>
        <dbReference type="EMBL" id="NKX50613.1"/>
    </source>
</evidence>
<protein>
    <recommendedName>
        <fullName evidence="2">Helix-hairpin-helix DNA-binding motif class 1 domain-containing protein</fullName>
    </recommendedName>
</protein>
<dbReference type="PANTHER" id="PTHR30471:SF3">
    <property type="entry name" value="UPF0758 PROTEIN YEES-RELATED"/>
    <property type="match status" value="1"/>
</dbReference>
<evidence type="ECO:0000259" key="2">
    <source>
        <dbReference type="SMART" id="SM00278"/>
    </source>
</evidence>
<comment type="caution">
    <text evidence="3">The sequence shown here is derived from an EMBL/GenBank/DDBJ whole genome shotgun (WGS) entry which is preliminary data.</text>
</comment>
<dbReference type="Pfam" id="PF20582">
    <property type="entry name" value="UPF0758_N"/>
    <property type="match status" value="1"/>
</dbReference>
<evidence type="ECO:0000313" key="4">
    <source>
        <dbReference type="Proteomes" id="UP000523795"/>
    </source>
</evidence>
<accession>A0ABX1JNK7</accession>
<reference evidence="3 4" key="1">
    <citation type="submission" date="2020-04" db="EMBL/GenBank/DDBJ databases">
        <authorList>
            <person name="Liu S."/>
        </authorList>
    </citation>
    <scope>NUCLEOTIDE SEQUENCE [LARGE SCALE GENOMIC DNA]</scope>
    <source>
        <strain evidence="3 4">CGMCC 1.15091</strain>
    </source>
</reference>
<dbReference type="SUPFAM" id="SSF47781">
    <property type="entry name" value="RuvA domain 2-like"/>
    <property type="match status" value="1"/>
</dbReference>
<feature type="domain" description="Helix-hairpin-helix DNA-binding motif class 1" evidence="2">
    <location>
        <begin position="70"/>
        <end position="89"/>
    </location>
</feature>
<dbReference type="InterPro" id="IPR046778">
    <property type="entry name" value="UPF0758_N"/>
</dbReference>
<organism evidence="3 4">
    <name type="scientific">Arthrobacter deserti</name>
    <dbReference type="NCBI Taxonomy" id="1742687"/>
    <lineage>
        <taxon>Bacteria</taxon>
        <taxon>Bacillati</taxon>
        <taxon>Actinomycetota</taxon>
        <taxon>Actinomycetes</taxon>
        <taxon>Micrococcales</taxon>
        <taxon>Micrococcaceae</taxon>
        <taxon>Arthrobacter</taxon>
    </lineage>
</organism>
<dbReference type="Gene3D" id="1.10.150.20">
    <property type="entry name" value="5' to 3' exonuclease, C-terminal subdomain"/>
    <property type="match status" value="1"/>
</dbReference>
<dbReference type="InterPro" id="IPR010994">
    <property type="entry name" value="RuvA_2-like"/>
</dbReference>
<evidence type="ECO:0000256" key="1">
    <source>
        <dbReference type="SAM" id="MobiDB-lite"/>
    </source>
</evidence>